<dbReference type="RefSeq" id="WP_306885022.1">
    <property type="nucleotide sequence ID" value="NZ_JAUSUL010000002.1"/>
</dbReference>
<feature type="domain" description="Tetrapyrrole biosynthesis uroporphyrinogen III synthase" evidence="1">
    <location>
        <begin position="17"/>
        <end position="231"/>
    </location>
</feature>
<proteinExistence type="predicted"/>
<dbReference type="PANTHER" id="PTHR12390">
    <property type="entry name" value="UROPORPHYRINOGEN III SYNTHASE"/>
    <property type="match status" value="1"/>
</dbReference>
<dbReference type="InterPro" id="IPR003754">
    <property type="entry name" value="4pyrrol_synth_uPrphyn_synth"/>
</dbReference>
<dbReference type="EC" id="4.2.1.75" evidence="2"/>
<comment type="caution">
    <text evidence="2">The sequence shown here is derived from an EMBL/GenBank/DDBJ whole genome shotgun (WGS) entry which is preliminary data.</text>
</comment>
<dbReference type="Proteomes" id="UP001229244">
    <property type="component" value="Unassembled WGS sequence"/>
</dbReference>
<dbReference type="AlphaFoldDB" id="A0AAE3VNJ6"/>
<dbReference type="PANTHER" id="PTHR12390:SF0">
    <property type="entry name" value="UROPORPHYRINOGEN-III SYNTHASE"/>
    <property type="match status" value="1"/>
</dbReference>
<dbReference type="InterPro" id="IPR039793">
    <property type="entry name" value="UROS/Hem4"/>
</dbReference>
<keyword evidence="3" id="KW-1185">Reference proteome</keyword>
<accession>A0AAE3VNJ6</accession>
<dbReference type="GO" id="GO:0005829">
    <property type="term" value="C:cytosol"/>
    <property type="evidence" value="ECO:0007669"/>
    <property type="project" value="TreeGrafter"/>
</dbReference>
<dbReference type="CDD" id="cd06578">
    <property type="entry name" value="HemD"/>
    <property type="match status" value="1"/>
</dbReference>
<dbReference type="EMBL" id="JAUSUL010000002">
    <property type="protein sequence ID" value="MDQ0315183.1"/>
    <property type="molecule type" value="Genomic_DNA"/>
</dbReference>
<keyword evidence="2" id="KW-0456">Lyase</keyword>
<organism evidence="2 3">
    <name type="scientific">Amorphus orientalis</name>
    <dbReference type="NCBI Taxonomy" id="649198"/>
    <lineage>
        <taxon>Bacteria</taxon>
        <taxon>Pseudomonadati</taxon>
        <taxon>Pseudomonadota</taxon>
        <taxon>Alphaproteobacteria</taxon>
        <taxon>Hyphomicrobiales</taxon>
        <taxon>Amorphaceae</taxon>
        <taxon>Amorphus</taxon>
    </lineage>
</organism>
<reference evidence="2" key="1">
    <citation type="submission" date="2023-07" db="EMBL/GenBank/DDBJ databases">
        <title>Genomic Encyclopedia of Type Strains, Phase IV (KMG-IV): sequencing the most valuable type-strain genomes for metagenomic binning, comparative biology and taxonomic classification.</title>
        <authorList>
            <person name="Goeker M."/>
        </authorList>
    </citation>
    <scope>NUCLEOTIDE SEQUENCE</scope>
    <source>
        <strain evidence="2">DSM 21202</strain>
    </source>
</reference>
<evidence type="ECO:0000259" key="1">
    <source>
        <dbReference type="Pfam" id="PF02602"/>
    </source>
</evidence>
<dbReference type="GO" id="GO:0006780">
    <property type="term" value="P:uroporphyrinogen III biosynthetic process"/>
    <property type="evidence" value="ECO:0007669"/>
    <property type="project" value="InterPro"/>
</dbReference>
<dbReference type="Pfam" id="PF02602">
    <property type="entry name" value="HEM4"/>
    <property type="match status" value="1"/>
</dbReference>
<name>A0AAE3VNJ6_9HYPH</name>
<gene>
    <name evidence="2" type="ORF">J2S73_001640</name>
</gene>
<dbReference type="GO" id="GO:0004852">
    <property type="term" value="F:uroporphyrinogen-III synthase activity"/>
    <property type="evidence" value="ECO:0007669"/>
    <property type="project" value="UniProtKB-EC"/>
</dbReference>
<evidence type="ECO:0000313" key="2">
    <source>
        <dbReference type="EMBL" id="MDQ0315183.1"/>
    </source>
</evidence>
<dbReference type="InterPro" id="IPR036108">
    <property type="entry name" value="4pyrrol_syn_uPrphyn_synt_sf"/>
</dbReference>
<protein>
    <submittedName>
        <fullName evidence="2">Uroporphyrinogen-III synthase</fullName>
        <ecNumber evidence="2">4.2.1.75</ecNumber>
    </submittedName>
</protein>
<sequence>MRLLVTRPMPQAEDTCRALIDAGHEVLLAPLMEIVTDETVSLDPGAADALVFSSRGAVRAVALHPQADRLKHLPVFCVGDATAEAARAIGFGQVRSAAGDLAALAQLIAALPDPVGSVLHLAGRERSGDLGVLLSDAGVSVETRIVYAAEKAERLPDEVVSALADRRIDGILSFSPRSAETMVHLAEKADVLEPLRAVRHYCLSMAVADVLRDAGAGDLIVADRPDHPALLAAVARA</sequence>
<dbReference type="Gene3D" id="3.40.50.10090">
    <property type="match status" value="2"/>
</dbReference>
<evidence type="ECO:0000313" key="3">
    <source>
        <dbReference type="Proteomes" id="UP001229244"/>
    </source>
</evidence>
<dbReference type="SUPFAM" id="SSF69618">
    <property type="entry name" value="HemD-like"/>
    <property type="match status" value="1"/>
</dbReference>